<name>A0A914XPM8_9BILA</name>
<organism evidence="2 3">
    <name type="scientific">Plectus sambesii</name>
    <dbReference type="NCBI Taxonomy" id="2011161"/>
    <lineage>
        <taxon>Eukaryota</taxon>
        <taxon>Metazoa</taxon>
        <taxon>Ecdysozoa</taxon>
        <taxon>Nematoda</taxon>
        <taxon>Chromadorea</taxon>
        <taxon>Plectida</taxon>
        <taxon>Plectina</taxon>
        <taxon>Plectoidea</taxon>
        <taxon>Plectidae</taxon>
        <taxon>Plectus</taxon>
    </lineage>
</organism>
<protein>
    <submittedName>
        <fullName evidence="3">EB domain-containing protein</fullName>
    </submittedName>
</protein>
<proteinExistence type="predicted"/>
<evidence type="ECO:0000259" key="1">
    <source>
        <dbReference type="Pfam" id="PF01683"/>
    </source>
</evidence>
<accession>A0A914XPM8</accession>
<evidence type="ECO:0000313" key="3">
    <source>
        <dbReference type="WBParaSite" id="PSAMB.scaffold99size80234.g1871.t1"/>
    </source>
</evidence>
<evidence type="ECO:0000313" key="2">
    <source>
        <dbReference type="Proteomes" id="UP000887566"/>
    </source>
</evidence>
<dbReference type="Pfam" id="PF01683">
    <property type="entry name" value="EB"/>
    <property type="match status" value="1"/>
</dbReference>
<dbReference type="Proteomes" id="UP000887566">
    <property type="component" value="Unplaced"/>
</dbReference>
<keyword evidence="2" id="KW-1185">Reference proteome</keyword>
<dbReference type="WBParaSite" id="PSAMB.scaffold99size80234.g1871.t1">
    <property type="protein sequence ID" value="PSAMB.scaffold99size80234.g1871.t1"/>
    <property type="gene ID" value="PSAMB.scaffold99size80234.g1871"/>
</dbReference>
<feature type="domain" description="EB" evidence="1">
    <location>
        <begin position="40"/>
        <end position="93"/>
    </location>
</feature>
<dbReference type="AlphaFoldDB" id="A0A914XPM8"/>
<sequence length="174" mass="18081">MSPAATVKCPSPMMDLIDAATKVTMTCTDDADCNVAFATCKAGEVKVNDVCHPLLPPNGFLCYYKEQCSGGSTCVDYQCTCPAGFTTIVNNVCTGPGGVTATTPLPGVVTTPIPSAVTTPRPGAVSTTATTVASMCTGNTVRIGTQCMIKRVKVSLNRANACVTLMDREEMRAI</sequence>
<reference evidence="3" key="1">
    <citation type="submission" date="2022-11" db="UniProtKB">
        <authorList>
            <consortium name="WormBaseParasite"/>
        </authorList>
    </citation>
    <scope>IDENTIFICATION</scope>
</reference>
<dbReference type="InterPro" id="IPR006149">
    <property type="entry name" value="EB_dom"/>
</dbReference>